<dbReference type="EMBL" id="BRXU01000006">
    <property type="protein sequence ID" value="GLC52336.1"/>
    <property type="molecule type" value="Genomic_DNA"/>
</dbReference>
<organism evidence="4 5">
    <name type="scientific">Pleodorina starrii</name>
    <dbReference type="NCBI Taxonomy" id="330485"/>
    <lineage>
        <taxon>Eukaryota</taxon>
        <taxon>Viridiplantae</taxon>
        <taxon>Chlorophyta</taxon>
        <taxon>core chlorophytes</taxon>
        <taxon>Chlorophyceae</taxon>
        <taxon>CS clade</taxon>
        <taxon>Chlamydomonadales</taxon>
        <taxon>Volvocaceae</taxon>
        <taxon>Pleodorina</taxon>
    </lineage>
</organism>
<feature type="compositionally biased region" description="Basic residues" evidence="2">
    <location>
        <begin position="138"/>
        <end position="159"/>
    </location>
</feature>
<feature type="domain" description="CCHC-type" evidence="3">
    <location>
        <begin position="223"/>
        <end position="239"/>
    </location>
</feature>
<sequence length="267" mass="28692">MESGKVLSKVPLLCQLASQLGMRNPARERTAFDEHASQKVEGAREAGKLALAAASAASPASRAAYLQDAALRFQEASESQAAQKQVHDMSELLGFKETVRVLHKGNPQTQTLLGGLAALDTKQRKRLISGVTGGKARLSGKKRSKQARKRSGKSRRRHSSSSSSSSSSSDASSSSSSSSDSSDSEYSGSDGGRRRHREKRRSRHSKARSARGRGGGDADTRPKCFYCKKRGHRVADCKELDKLPEGERAAAAAQAMAAGRRPSQRRN</sequence>
<feature type="compositionally biased region" description="Low complexity" evidence="2">
    <location>
        <begin position="160"/>
        <end position="188"/>
    </location>
</feature>
<feature type="compositionally biased region" description="Low complexity" evidence="2">
    <location>
        <begin position="249"/>
        <end position="258"/>
    </location>
</feature>
<proteinExistence type="predicted"/>
<dbReference type="InterPro" id="IPR036875">
    <property type="entry name" value="Znf_CCHC_sf"/>
</dbReference>
<dbReference type="GO" id="GO:0008270">
    <property type="term" value="F:zinc ion binding"/>
    <property type="evidence" value="ECO:0007669"/>
    <property type="project" value="UniProtKB-KW"/>
</dbReference>
<dbReference type="PROSITE" id="PS50158">
    <property type="entry name" value="ZF_CCHC"/>
    <property type="match status" value="1"/>
</dbReference>
<feature type="compositionally biased region" description="Basic residues" evidence="2">
    <location>
        <begin position="193"/>
        <end position="211"/>
    </location>
</feature>
<keyword evidence="1" id="KW-0862">Zinc</keyword>
<gene>
    <name evidence="4" type="primary">PLEST009090</name>
    <name evidence="4" type="ORF">PLESTB_000617800</name>
</gene>
<evidence type="ECO:0000259" key="3">
    <source>
        <dbReference type="PROSITE" id="PS50158"/>
    </source>
</evidence>
<reference evidence="4 5" key="1">
    <citation type="journal article" date="2023" name="Commun. Biol.">
        <title>Reorganization of the ancestral sex-determining regions during the evolution of trioecy in Pleodorina starrii.</title>
        <authorList>
            <person name="Takahashi K."/>
            <person name="Suzuki S."/>
            <person name="Kawai-Toyooka H."/>
            <person name="Yamamoto K."/>
            <person name="Hamaji T."/>
            <person name="Ootsuki R."/>
            <person name="Yamaguchi H."/>
            <person name="Kawachi M."/>
            <person name="Higashiyama T."/>
            <person name="Nozaki H."/>
        </authorList>
    </citation>
    <scope>NUCLEOTIDE SEQUENCE [LARGE SCALE GENOMIC DNA]</scope>
    <source>
        <strain evidence="4 5">NIES-4479</strain>
    </source>
</reference>
<feature type="region of interest" description="Disordered" evidence="2">
    <location>
        <begin position="127"/>
        <end position="223"/>
    </location>
</feature>
<dbReference type="SUPFAM" id="SSF57756">
    <property type="entry name" value="Retrovirus zinc finger-like domains"/>
    <property type="match status" value="1"/>
</dbReference>
<accession>A0A9W6F1M7</accession>
<dbReference type="Gene3D" id="4.10.60.10">
    <property type="entry name" value="Zinc finger, CCHC-type"/>
    <property type="match status" value="1"/>
</dbReference>
<dbReference type="GO" id="GO:0003676">
    <property type="term" value="F:nucleic acid binding"/>
    <property type="evidence" value="ECO:0007669"/>
    <property type="project" value="InterPro"/>
</dbReference>
<dbReference type="SMART" id="SM00343">
    <property type="entry name" value="ZnF_C2HC"/>
    <property type="match status" value="1"/>
</dbReference>
<keyword evidence="1" id="KW-0479">Metal-binding</keyword>
<name>A0A9W6F1M7_9CHLO</name>
<dbReference type="InterPro" id="IPR001878">
    <property type="entry name" value="Znf_CCHC"/>
</dbReference>
<evidence type="ECO:0000313" key="4">
    <source>
        <dbReference type="EMBL" id="GLC52336.1"/>
    </source>
</evidence>
<protein>
    <submittedName>
        <fullName evidence="4">Protein ubiquitination</fullName>
    </submittedName>
</protein>
<dbReference type="Proteomes" id="UP001165080">
    <property type="component" value="Unassembled WGS sequence"/>
</dbReference>
<comment type="caution">
    <text evidence="4">The sequence shown here is derived from an EMBL/GenBank/DDBJ whole genome shotgun (WGS) entry which is preliminary data.</text>
</comment>
<feature type="region of interest" description="Disordered" evidence="2">
    <location>
        <begin position="247"/>
        <end position="267"/>
    </location>
</feature>
<evidence type="ECO:0000256" key="1">
    <source>
        <dbReference type="PROSITE-ProRule" id="PRU00047"/>
    </source>
</evidence>
<evidence type="ECO:0000256" key="2">
    <source>
        <dbReference type="SAM" id="MobiDB-lite"/>
    </source>
</evidence>
<evidence type="ECO:0000313" key="5">
    <source>
        <dbReference type="Proteomes" id="UP001165080"/>
    </source>
</evidence>
<dbReference type="AlphaFoldDB" id="A0A9W6F1M7"/>
<keyword evidence="5" id="KW-1185">Reference proteome</keyword>
<keyword evidence="1" id="KW-0863">Zinc-finger</keyword>